<evidence type="ECO:0000256" key="1">
    <source>
        <dbReference type="PROSITE-ProRule" id="PRU00409"/>
    </source>
</evidence>
<evidence type="ECO:0000313" key="3">
    <source>
        <dbReference type="EMBL" id="MBB5172484.1"/>
    </source>
</evidence>
<dbReference type="InterPro" id="IPR026838">
    <property type="entry name" value="YheC/D"/>
</dbReference>
<keyword evidence="1" id="KW-0547">Nucleotide-binding</keyword>
<dbReference type="GO" id="GO:0005524">
    <property type="term" value="F:ATP binding"/>
    <property type="evidence" value="ECO:0007669"/>
    <property type="project" value="UniProtKB-UniRule"/>
</dbReference>
<protein>
    <recommendedName>
        <fullName evidence="2">ATP-grasp domain-containing protein</fullName>
    </recommendedName>
</protein>
<sequence>METQLAEQEKTVVGVHLSKRSIRKLLKQMPSRKTVNLNSANAQANTLLYFFATRDIDTDQQRINGVYLDPEDDLWKKGDFPYPNVIYKRGGGGGGKKYKEKYQTFRKQLEDMGTHYLNSKKSYNKWEINECLQTFDEVNRHLPKTEIMSSVETLESWLKNYDTFYLKASKGRRGMQVVRVNKQADGSLKYRHFKRHLRTKRVQSAEELYHNMKKLFGRRQLLIQETIHLLTFKEAIVDMRAEVQRNGKGELEIAALPVRRSQKRSPITTHADSYTFEYFFEQFLDYSQSEIAALREEIEHFLFDVYECVEYLYGQTGEIGIDFALDQNGKLWFIEANSRSAKVSFLNAYDKDTIDQSFVNLLEYAKLLHQQQKQQQLTGV</sequence>
<gene>
    <name evidence="3" type="ORF">HNQ41_000628</name>
</gene>
<reference evidence="3 4" key="1">
    <citation type="submission" date="2020-08" db="EMBL/GenBank/DDBJ databases">
        <title>Genomic Encyclopedia of Type Strains, Phase IV (KMG-IV): sequencing the most valuable type-strain genomes for metagenomic binning, comparative biology and taxonomic classification.</title>
        <authorList>
            <person name="Goeker M."/>
        </authorList>
    </citation>
    <scope>NUCLEOTIDE SEQUENCE [LARGE SCALE GENOMIC DNA]</scope>
    <source>
        <strain evidence="3 4">DSM 24696</strain>
    </source>
</reference>
<dbReference type="PROSITE" id="PS50975">
    <property type="entry name" value="ATP_GRASP"/>
    <property type="match status" value="1"/>
</dbReference>
<dbReference type="EMBL" id="JACHHB010000002">
    <property type="protein sequence ID" value="MBB5172484.1"/>
    <property type="molecule type" value="Genomic_DNA"/>
</dbReference>
<accession>A0A840QM89</accession>
<evidence type="ECO:0000313" key="4">
    <source>
        <dbReference type="Proteomes" id="UP000551878"/>
    </source>
</evidence>
<dbReference type="Proteomes" id="UP000551878">
    <property type="component" value="Unassembled WGS sequence"/>
</dbReference>
<dbReference type="GO" id="GO:0046872">
    <property type="term" value="F:metal ion binding"/>
    <property type="evidence" value="ECO:0007669"/>
    <property type="project" value="InterPro"/>
</dbReference>
<comment type="caution">
    <text evidence="3">The sequence shown here is derived from an EMBL/GenBank/DDBJ whole genome shotgun (WGS) entry which is preliminary data.</text>
</comment>
<feature type="domain" description="ATP-grasp" evidence="2">
    <location>
        <begin position="132"/>
        <end position="367"/>
    </location>
</feature>
<dbReference type="RefSeq" id="WP_184662945.1">
    <property type="nucleotide sequence ID" value="NZ_JACHHB010000002.1"/>
</dbReference>
<evidence type="ECO:0000259" key="2">
    <source>
        <dbReference type="PROSITE" id="PS50975"/>
    </source>
</evidence>
<dbReference type="InterPro" id="IPR011761">
    <property type="entry name" value="ATP-grasp"/>
</dbReference>
<proteinExistence type="predicted"/>
<name>A0A840QM89_9BACI</name>
<keyword evidence="1" id="KW-0067">ATP-binding</keyword>
<dbReference type="AlphaFoldDB" id="A0A840QM89"/>
<organism evidence="3 4">
    <name type="scientific">Texcoconibacillus texcoconensis</name>
    <dbReference type="NCBI Taxonomy" id="1095777"/>
    <lineage>
        <taxon>Bacteria</taxon>
        <taxon>Bacillati</taxon>
        <taxon>Bacillota</taxon>
        <taxon>Bacilli</taxon>
        <taxon>Bacillales</taxon>
        <taxon>Bacillaceae</taxon>
        <taxon>Texcoconibacillus</taxon>
    </lineage>
</organism>
<keyword evidence="4" id="KW-1185">Reference proteome</keyword>
<dbReference type="Pfam" id="PF14398">
    <property type="entry name" value="ATPgrasp_YheCD"/>
    <property type="match status" value="1"/>
</dbReference>
<dbReference type="SUPFAM" id="SSF56059">
    <property type="entry name" value="Glutathione synthetase ATP-binding domain-like"/>
    <property type="match status" value="1"/>
</dbReference>